<dbReference type="Gene3D" id="2.180.10.10">
    <property type="entry name" value="RHS repeat-associated core"/>
    <property type="match status" value="1"/>
</dbReference>
<sequence length="234" mass="25957">MVVVKHAITVIPELSEVPVIGIAFSWDGDVIAEEAPLRLDGSVDWNKAKRWHYEPNSFRPLAKEAPDGTLFYIVTDHLGTPREMFGGSGKLRWAAEYRTWGEMRRLWVAGAVNDNAREAGDHWAEVLAPLEQPMRSGNGGDDGGGVNPRGGGRIYGALALKDEADAVMQARFLCPIRFQGQWEDEETGLYYNRFRHYDSLAGQYMSPDPIGMFGGIRNFGFVVSPAILFDPLGL</sequence>
<name>A0ABV3PKZ4_9HYPH</name>
<evidence type="ECO:0000259" key="1">
    <source>
        <dbReference type="Pfam" id="PF03527"/>
    </source>
</evidence>
<dbReference type="EMBL" id="JBFNQD010000003">
    <property type="protein sequence ID" value="MEW9306316.1"/>
    <property type="molecule type" value="Genomic_DNA"/>
</dbReference>
<gene>
    <name evidence="2" type="ORF">ABXS05_12250</name>
</gene>
<dbReference type="Proteomes" id="UP001555786">
    <property type="component" value="Unassembled WGS sequence"/>
</dbReference>
<protein>
    <submittedName>
        <fullName evidence="2">RHS repeat-associated core domain-containing protein</fullName>
    </submittedName>
</protein>
<dbReference type="InterPro" id="IPR050708">
    <property type="entry name" value="T6SS_VgrG/RHS"/>
</dbReference>
<proteinExistence type="predicted"/>
<accession>A0ABV3PKZ4</accession>
<dbReference type="PANTHER" id="PTHR32305">
    <property type="match status" value="1"/>
</dbReference>
<dbReference type="Pfam" id="PF03527">
    <property type="entry name" value="RHS"/>
    <property type="match status" value="1"/>
</dbReference>
<keyword evidence="3" id="KW-1185">Reference proteome</keyword>
<dbReference type="PANTHER" id="PTHR32305:SF15">
    <property type="entry name" value="PROTEIN RHSA-RELATED"/>
    <property type="match status" value="1"/>
</dbReference>
<comment type="caution">
    <text evidence="2">The sequence shown here is derived from an EMBL/GenBank/DDBJ whole genome shotgun (WGS) entry which is preliminary data.</text>
</comment>
<organism evidence="2 3">
    <name type="scientific">Labrys neptuniae</name>
    <dbReference type="NCBI Taxonomy" id="376174"/>
    <lineage>
        <taxon>Bacteria</taxon>
        <taxon>Pseudomonadati</taxon>
        <taxon>Pseudomonadota</taxon>
        <taxon>Alphaproteobacteria</taxon>
        <taxon>Hyphomicrobiales</taxon>
        <taxon>Xanthobacteraceae</taxon>
        <taxon>Labrys</taxon>
    </lineage>
</organism>
<evidence type="ECO:0000313" key="2">
    <source>
        <dbReference type="EMBL" id="MEW9306316.1"/>
    </source>
</evidence>
<dbReference type="RefSeq" id="WP_367624102.1">
    <property type="nucleotide sequence ID" value="NZ_JBFNQD010000003.1"/>
</dbReference>
<dbReference type="NCBIfam" id="TIGR03696">
    <property type="entry name" value="Rhs_assc_core"/>
    <property type="match status" value="1"/>
</dbReference>
<dbReference type="InterPro" id="IPR022385">
    <property type="entry name" value="Rhs_assc_core"/>
</dbReference>
<dbReference type="InterPro" id="IPR001826">
    <property type="entry name" value="RHS"/>
</dbReference>
<feature type="domain" description="RHS protein conserved region" evidence="1">
    <location>
        <begin position="71"/>
        <end position="105"/>
    </location>
</feature>
<evidence type="ECO:0000313" key="3">
    <source>
        <dbReference type="Proteomes" id="UP001555786"/>
    </source>
</evidence>
<reference evidence="2 3" key="1">
    <citation type="submission" date="2024-07" db="EMBL/GenBank/DDBJ databases">
        <title>Description of Labrys sedimenti sp. nov., isolated from a diclofenac-degrading enrichment culture.</title>
        <authorList>
            <person name="Tancsics A."/>
            <person name="Csepanyi A."/>
        </authorList>
    </citation>
    <scope>NUCLEOTIDE SEQUENCE [LARGE SCALE GENOMIC DNA]</scope>
    <source>
        <strain evidence="2 3">LMG 23578</strain>
    </source>
</reference>